<evidence type="ECO:0000313" key="1">
    <source>
        <dbReference type="EMBL" id="ARQ01008.1"/>
    </source>
</evidence>
<keyword evidence="2" id="KW-1185">Reference proteome</keyword>
<dbReference type="Proteomes" id="UP000194137">
    <property type="component" value="Chromosome"/>
</dbReference>
<reference evidence="1 2" key="1">
    <citation type="submission" date="2017-05" db="EMBL/GenBank/DDBJ databases">
        <title>Full genome sequence of Pseudorhodoplanes sinuspersici.</title>
        <authorList>
            <person name="Dastgheib S.M.M."/>
            <person name="Shavandi M."/>
            <person name="Tirandaz H."/>
        </authorList>
    </citation>
    <scope>NUCLEOTIDE SEQUENCE [LARGE SCALE GENOMIC DNA]</scope>
    <source>
        <strain evidence="1 2">RIPI110</strain>
    </source>
</reference>
<accession>A0A1W6ZUP7</accession>
<proteinExistence type="predicted"/>
<dbReference type="OrthoDB" id="570299at2"/>
<sequence>MLFKRSEGLTPSERLLAELCDRSFLKLWTYPNLFKKPSKELTDLLVVFGNDVLVFSDKSCAFPLTGDSMLDWSRWFRRSVAHSAHQVDQAERWLRTYPDQVFLDTRCAEPLPIRLPPLTEMRVHRICVALGALDRAKAETGVRALRINPRIVDDAEPFTVGTISQARGWVHVFDEDSIKVVLTELSTTSDLIHYLNSKMALFENGKFVYAESELDILAYYLWNGRKFPQHDKEYRLEPDLWAKAQASPEFQAGRERNKIGQFWDGLIEYVTGHYLAQTLEFGNEIQMSDHERLVRAMAGETRFSRRILSKLILERAEIARNNAVSTLLPSDQADINYVLFIGRGDQGKDYAAYRADRMLHLRSRCIAAKAVRPERRFIVGIALDARGIRGSSEDFIFWDTADWTEESILRAQKLREELGYFQPGQVIESQMIEDEYPAVRTTKNLAALADELSSLTLAESAQLAEMLRDRWALV</sequence>
<dbReference type="KEGG" id="psin:CAK95_19330"/>
<organism evidence="1 2">
    <name type="scientific">Pseudorhodoplanes sinuspersici</name>
    <dbReference type="NCBI Taxonomy" id="1235591"/>
    <lineage>
        <taxon>Bacteria</taxon>
        <taxon>Pseudomonadati</taxon>
        <taxon>Pseudomonadota</taxon>
        <taxon>Alphaproteobacteria</taxon>
        <taxon>Hyphomicrobiales</taxon>
        <taxon>Pseudorhodoplanes</taxon>
    </lineage>
</organism>
<name>A0A1W6ZUP7_9HYPH</name>
<gene>
    <name evidence="1" type="ORF">CAK95_19330</name>
</gene>
<dbReference type="AlphaFoldDB" id="A0A1W6ZUP7"/>
<protein>
    <submittedName>
        <fullName evidence="1">Uncharacterized protein</fullName>
    </submittedName>
</protein>
<dbReference type="RefSeq" id="WP_086089402.1">
    <property type="nucleotide sequence ID" value="NZ_CP021112.1"/>
</dbReference>
<dbReference type="EMBL" id="CP021112">
    <property type="protein sequence ID" value="ARQ01008.1"/>
    <property type="molecule type" value="Genomic_DNA"/>
</dbReference>
<evidence type="ECO:0000313" key="2">
    <source>
        <dbReference type="Proteomes" id="UP000194137"/>
    </source>
</evidence>